<evidence type="ECO:0000256" key="2">
    <source>
        <dbReference type="ARBA" id="ARBA00022490"/>
    </source>
</evidence>
<dbReference type="Pfam" id="PF00400">
    <property type="entry name" value="WD40"/>
    <property type="match status" value="1"/>
</dbReference>
<dbReference type="GO" id="GO:0045504">
    <property type="term" value="F:dynein heavy chain binding"/>
    <property type="evidence" value="ECO:0007669"/>
    <property type="project" value="TreeGrafter"/>
</dbReference>
<dbReference type="InterPro" id="IPR015943">
    <property type="entry name" value="WD40/YVTN_repeat-like_dom_sf"/>
</dbReference>
<feature type="region of interest" description="Disordered" evidence="5">
    <location>
        <begin position="403"/>
        <end position="428"/>
    </location>
</feature>
<dbReference type="HOGENOM" id="CLU_009390_1_0_1"/>
<dbReference type="InterPro" id="IPR036322">
    <property type="entry name" value="WD40_repeat_dom_sf"/>
</dbReference>
<comment type="subcellular location">
    <subcellularLocation>
        <location evidence="1">Cytoplasm</location>
    </subcellularLocation>
</comment>
<dbReference type="OMA" id="EPMLTHH"/>
<feature type="compositionally biased region" description="Low complexity" evidence="5">
    <location>
        <begin position="403"/>
        <end position="417"/>
    </location>
</feature>
<evidence type="ECO:0000256" key="4">
    <source>
        <dbReference type="ARBA" id="ARBA00022737"/>
    </source>
</evidence>
<name>K3W8D7_GLOUD</name>
<dbReference type="InParanoid" id="K3W8D7"/>
<accession>K3W8D7</accession>
<dbReference type="EnsemblProtists" id="PYU1_T001228">
    <property type="protein sequence ID" value="PYU1_T001228"/>
    <property type="gene ID" value="PYU1_G001228"/>
</dbReference>
<dbReference type="InterPro" id="IPR001680">
    <property type="entry name" value="WD40_rpt"/>
</dbReference>
<dbReference type="GO" id="GO:0036156">
    <property type="term" value="C:inner dynein arm"/>
    <property type="evidence" value="ECO:0007669"/>
    <property type="project" value="TreeGrafter"/>
</dbReference>
<keyword evidence="4" id="KW-0677">Repeat</keyword>
<evidence type="ECO:0000256" key="5">
    <source>
        <dbReference type="SAM" id="MobiDB-lite"/>
    </source>
</evidence>
<reference evidence="7" key="2">
    <citation type="submission" date="2010-04" db="EMBL/GenBank/DDBJ databases">
        <authorList>
            <person name="Buell R."/>
            <person name="Hamilton J."/>
            <person name="Hostetler J."/>
        </authorList>
    </citation>
    <scope>NUCLEOTIDE SEQUENCE [LARGE SCALE GENOMIC DNA]</scope>
    <source>
        <strain evidence="7">DAOM:BR144</strain>
    </source>
</reference>
<dbReference type="PANTHER" id="PTHR12442:SF5">
    <property type="entry name" value="DYNEIN AXONEMAL INTERMEDIATE CHAIN 3"/>
    <property type="match status" value="1"/>
</dbReference>
<feature type="region of interest" description="Disordered" evidence="5">
    <location>
        <begin position="230"/>
        <end position="251"/>
    </location>
</feature>
<dbReference type="GO" id="GO:0045503">
    <property type="term" value="F:dynein light chain binding"/>
    <property type="evidence" value="ECO:0007669"/>
    <property type="project" value="TreeGrafter"/>
</dbReference>
<keyword evidence="3" id="KW-0853">WD repeat</keyword>
<dbReference type="Gene3D" id="2.130.10.10">
    <property type="entry name" value="YVTN repeat-like/Quinoprotein amine dehydrogenase"/>
    <property type="match status" value="2"/>
</dbReference>
<organism evidence="6 7">
    <name type="scientific">Globisporangium ultimum (strain ATCC 200006 / CBS 805.95 / DAOM BR144)</name>
    <name type="common">Pythium ultimum</name>
    <dbReference type="NCBI Taxonomy" id="431595"/>
    <lineage>
        <taxon>Eukaryota</taxon>
        <taxon>Sar</taxon>
        <taxon>Stramenopiles</taxon>
        <taxon>Oomycota</taxon>
        <taxon>Peronosporomycetes</taxon>
        <taxon>Pythiales</taxon>
        <taxon>Pythiaceae</taxon>
        <taxon>Globisporangium</taxon>
    </lineage>
</organism>
<dbReference type="Proteomes" id="UP000019132">
    <property type="component" value="Unassembled WGS sequence"/>
</dbReference>
<reference evidence="7" key="1">
    <citation type="journal article" date="2010" name="Genome Biol.">
        <title>Genome sequence of the necrotrophic plant pathogen Pythium ultimum reveals original pathogenicity mechanisms and effector repertoire.</title>
        <authorList>
            <person name="Levesque C.A."/>
            <person name="Brouwer H."/>
            <person name="Cano L."/>
            <person name="Hamilton J.P."/>
            <person name="Holt C."/>
            <person name="Huitema E."/>
            <person name="Raffaele S."/>
            <person name="Robideau G.P."/>
            <person name="Thines M."/>
            <person name="Win J."/>
            <person name="Zerillo M.M."/>
            <person name="Beakes G.W."/>
            <person name="Boore J.L."/>
            <person name="Busam D."/>
            <person name="Dumas B."/>
            <person name="Ferriera S."/>
            <person name="Fuerstenberg S.I."/>
            <person name="Gachon C.M."/>
            <person name="Gaulin E."/>
            <person name="Govers F."/>
            <person name="Grenville-Briggs L."/>
            <person name="Horner N."/>
            <person name="Hostetler J."/>
            <person name="Jiang R.H."/>
            <person name="Johnson J."/>
            <person name="Krajaejun T."/>
            <person name="Lin H."/>
            <person name="Meijer H.J."/>
            <person name="Moore B."/>
            <person name="Morris P."/>
            <person name="Phuntmart V."/>
            <person name="Puiu D."/>
            <person name="Shetty J."/>
            <person name="Stajich J.E."/>
            <person name="Tripathy S."/>
            <person name="Wawra S."/>
            <person name="van West P."/>
            <person name="Whitty B.R."/>
            <person name="Coutinho P.M."/>
            <person name="Henrissat B."/>
            <person name="Martin F."/>
            <person name="Thomas P.D."/>
            <person name="Tyler B.M."/>
            <person name="De Vries R.P."/>
            <person name="Kamoun S."/>
            <person name="Yandell M."/>
            <person name="Tisserat N."/>
            <person name="Buell C.R."/>
        </authorList>
    </citation>
    <scope>NUCLEOTIDE SEQUENCE</scope>
    <source>
        <strain evidence="7">DAOM:BR144</strain>
    </source>
</reference>
<dbReference type="InterPro" id="IPR050687">
    <property type="entry name" value="Dynein_IC"/>
</dbReference>
<dbReference type="SUPFAM" id="SSF50978">
    <property type="entry name" value="WD40 repeat-like"/>
    <property type="match status" value="1"/>
</dbReference>
<dbReference type="SMART" id="SM00320">
    <property type="entry name" value="WD40"/>
    <property type="match status" value="4"/>
</dbReference>
<dbReference type="AlphaFoldDB" id="K3W8D7"/>
<keyword evidence="2" id="KW-0963">Cytoplasm</keyword>
<dbReference type="EMBL" id="GL376626">
    <property type="status" value="NOT_ANNOTATED_CDS"/>
    <property type="molecule type" value="Genomic_DNA"/>
</dbReference>
<reference evidence="6" key="3">
    <citation type="submission" date="2015-02" db="UniProtKB">
        <authorList>
            <consortium name="EnsemblProtists"/>
        </authorList>
    </citation>
    <scope>IDENTIFICATION</scope>
    <source>
        <strain evidence="6">DAOM BR144</strain>
    </source>
</reference>
<protein>
    <submittedName>
        <fullName evidence="6">Uncharacterized protein</fullName>
    </submittedName>
</protein>
<dbReference type="eggNOG" id="KOG1587">
    <property type="taxonomic scope" value="Eukaryota"/>
</dbReference>
<evidence type="ECO:0000313" key="6">
    <source>
        <dbReference type="EnsemblProtists" id="PYU1_T001228"/>
    </source>
</evidence>
<dbReference type="PANTHER" id="PTHR12442">
    <property type="entry name" value="DYNEIN INTERMEDIATE CHAIN"/>
    <property type="match status" value="1"/>
</dbReference>
<evidence type="ECO:0000256" key="3">
    <source>
        <dbReference type="ARBA" id="ARBA00022574"/>
    </source>
</evidence>
<dbReference type="VEuPathDB" id="FungiDB:PYU1_G001228"/>
<dbReference type="STRING" id="431595.K3W8D7"/>
<proteinExistence type="predicted"/>
<dbReference type="GO" id="GO:0036159">
    <property type="term" value="P:inner dynein arm assembly"/>
    <property type="evidence" value="ECO:0007669"/>
    <property type="project" value="TreeGrafter"/>
</dbReference>
<dbReference type="GO" id="GO:0060294">
    <property type="term" value="P:cilium movement involved in cell motility"/>
    <property type="evidence" value="ECO:0007669"/>
    <property type="project" value="TreeGrafter"/>
</dbReference>
<evidence type="ECO:0000313" key="7">
    <source>
        <dbReference type="Proteomes" id="UP000019132"/>
    </source>
</evidence>
<evidence type="ECO:0000256" key="1">
    <source>
        <dbReference type="ARBA" id="ARBA00004496"/>
    </source>
</evidence>
<keyword evidence="7" id="KW-1185">Reference proteome</keyword>
<sequence length="745" mass="81116">MTGFVEWRQHKDPNYELTRLEQDIGLQGIPELVDGSTQTSWFRSVNSALQYEPIVMDPKKRQTEMDAEKMQQFLERMLPLVEQALQQNETFDIFLDPFSVLNEEDPTLSNKNENSIKELRSFTDLVYSKNKTLSAIDWHPKKNGVVAVAAAANVNFSKRLDLLDKIDSSFILIWNFVDLIHPQLMLEAPQDVLTLRFNPSQPHIIAGGLYNGQVLVWDFSKAEHLISKGRSKNANSKSSASHDEPQKQIPPVKPTYVSYIDASHRRPVADLMWLPAGMEVNNRGHLVPAVDPYVNQFVTIAGDGQVSFWDLRFKDPKYRGITRTKVDKNSTKDAPPEVHFIPIYSISLTKVESSGELGLKCFRFERQKEDSSTSSSTILSSRFYCGTEEGEFVYADWRPHAASSSKSSEGASRSNASKGGDDDGAEGGGSDGVEYVQWICRDHFRPIVGLCASPFFPSIFLTASESNFHLWNVSQHKASESNGPIFMSPLSLSTLTCVAFSPTRPGVIYVGKSDGMLEVWDFMDQSHRSSLSIGVTACALTSIEFRPHISNVSTNVQGGASNSANAATTQSSAAAGNGATKGGAVGKSAGQNTGVGVASSSGAAANINVKQQLVAIGDQIGNLHIMEIPRTLSRATNGERQAMEAYFKRESERMKAIRKSGDGNAHQLSTRIMQGNNSSKDDNSSSMGGASALTPAVMAGAKAAAGGADAAVANPVDDEIFRRMETEFCRDLGLDASNNNTAATA</sequence>